<evidence type="ECO:0000313" key="10">
    <source>
        <dbReference type="Proteomes" id="UP000238350"/>
    </source>
</evidence>
<dbReference type="EMBL" id="NDIQ01000001">
    <property type="protein sequence ID" value="PRT53563.1"/>
    <property type="molecule type" value="Genomic_DNA"/>
</dbReference>
<keyword evidence="10" id="KW-1185">Reference proteome</keyword>
<reference evidence="9 10" key="1">
    <citation type="submission" date="2017-04" db="EMBL/GenBank/DDBJ databases">
        <title>Genome sequencing of [Candida] sorbophila.</title>
        <authorList>
            <person name="Ahn J.O."/>
        </authorList>
    </citation>
    <scope>NUCLEOTIDE SEQUENCE [LARGE SCALE GENOMIC DNA]</scope>
    <source>
        <strain evidence="9 10">DS02</strain>
    </source>
</reference>
<dbReference type="Pfam" id="PF00595">
    <property type="entry name" value="PDZ"/>
    <property type="match status" value="1"/>
</dbReference>
<comment type="caution">
    <text evidence="9">The sequence shown here is derived from an EMBL/GenBank/DDBJ whole genome shotgun (WGS) entry which is preliminary data.</text>
</comment>
<organism evidence="9 10">
    <name type="scientific">Wickerhamiella sorbophila</name>
    <dbReference type="NCBI Taxonomy" id="45607"/>
    <lineage>
        <taxon>Eukaryota</taxon>
        <taxon>Fungi</taxon>
        <taxon>Dikarya</taxon>
        <taxon>Ascomycota</taxon>
        <taxon>Saccharomycotina</taxon>
        <taxon>Dipodascomycetes</taxon>
        <taxon>Dipodascales</taxon>
        <taxon>Trichomonascaceae</taxon>
        <taxon>Wickerhamiella</taxon>
    </lineage>
</organism>
<dbReference type="OrthoDB" id="4217619at2759"/>
<dbReference type="InterPro" id="IPR009003">
    <property type="entry name" value="Peptidase_S1_PA"/>
</dbReference>
<dbReference type="Gene3D" id="2.30.42.10">
    <property type="match status" value="2"/>
</dbReference>
<feature type="domain" description="PDZ" evidence="8">
    <location>
        <begin position="291"/>
        <end position="363"/>
    </location>
</feature>
<dbReference type="CDD" id="cd06719">
    <property type="entry name" value="PDZ2-4_Nma111p-like"/>
    <property type="match status" value="1"/>
</dbReference>
<keyword evidence="6" id="KW-0720">Serine protease</keyword>
<dbReference type="PANTHER" id="PTHR46366:SF8">
    <property type="entry name" value="PRO-APOPTOTIC SERINE PROTEASE NMA111"/>
    <property type="match status" value="1"/>
</dbReference>
<comment type="similarity">
    <text evidence="1">Belongs to the peptidase S1C family.</text>
</comment>
<dbReference type="SMART" id="SM00228">
    <property type="entry name" value="PDZ"/>
    <property type="match status" value="3"/>
</dbReference>
<evidence type="ECO:0000256" key="7">
    <source>
        <dbReference type="SAM" id="MobiDB-lite"/>
    </source>
</evidence>
<proteinExistence type="inferred from homology"/>
<dbReference type="PROSITE" id="PS50106">
    <property type="entry name" value="PDZ"/>
    <property type="match status" value="1"/>
</dbReference>
<keyword evidence="6" id="KW-0378">Hydrolase</keyword>
<dbReference type="STRING" id="45607.A0A2T0FEY7"/>
<evidence type="ECO:0000256" key="5">
    <source>
        <dbReference type="ARBA" id="ARBA00022737"/>
    </source>
</evidence>
<evidence type="ECO:0000259" key="8">
    <source>
        <dbReference type="PROSITE" id="PS50106"/>
    </source>
</evidence>
<evidence type="ECO:0000313" key="9">
    <source>
        <dbReference type="EMBL" id="PRT53563.1"/>
    </source>
</evidence>
<dbReference type="Gene3D" id="2.40.10.120">
    <property type="match status" value="1"/>
</dbReference>
<evidence type="ECO:0000256" key="2">
    <source>
        <dbReference type="ARBA" id="ARBA00020338"/>
    </source>
</evidence>
<protein>
    <recommendedName>
        <fullName evidence="2">Pro-apoptotic serine protease NMA111</fullName>
    </recommendedName>
    <alternativeName>
        <fullName evidence="3">Pro-apoptotic serine protease nma111</fullName>
    </alternativeName>
</protein>
<evidence type="ECO:0000256" key="1">
    <source>
        <dbReference type="ARBA" id="ARBA00010541"/>
    </source>
</evidence>
<evidence type="ECO:0000256" key="6">
    <source>
        <dbReference type="ARBA" id="ARBA00022825"/>
    </source>
</evidence>
<dbReference type="GeneID" id="36514932"/>
<dbReference type="InterPro" id="IPR001478">
    <property type="entry name" value="PDZ"/>
</dbReference>
<dbReference type="AlphaFoldDB" id="A0A2T0FEY7"/>
<dbReference type="SUPFAM" id="SSF50156">
    <property type="entry name" value="PDZ domain-like"/>
    <property type="match status" value="3"/>
</dbReference>
<dbReference type="GO" id="GO:0006915">
    <property type="term" value="P:apoptotic process"/>
    <property type="evidence" value="ECO:0007669"/>
    <property type="project" value="UniProtKB-KW"/>
</dbReference>
<dbReference type="InterPro" id="IPR036034">
    <property type="entry name" value="PDZ_sf"/>
</dbReference>
<evidence type="ECO:0000256" key="3">
    <source>
        <dbReference type="ARBA" id="ARBA00021524"/>
    </source>
</evidence>
<dbReference type="SUPFAM" id="SSF50494">
    <property type="entry name" value="Trypsin-like serine proteases"/>
    <property type="match status" value="2"/>
</dbReference>
<dbReference type="PANTHER" id="PTHR46366">
    <property type="entry name" value="PRO-APOPTOTIC SERINE PROTEASE NMA111"/>
    <property type="match status" value="1"/>
</dbReference>
<dbReference type="InterPro" id="IPR025926">
    <property type="entry name" value="PDZ-like_dom"/>
</dbReference>
<name>A0A2T0FEY7_9ASCO</name>
<dbReference type="InterPro" id="IPR001940">
    <property type="entry name" value="Peptidase_S1C"/>
</dbReference>
<accession>A0A2T0FEY7</accession>
<feature type="region of interest" description="Disordered" evidence="7">
    <location>
        <begin position="1"/>
        <end position="55"/>
    </location>
</feature>
<sequence length="990" mass="109333">MSPTKRLHSSPLHAGSTAHQIPSSPELELGPTHPAKRFAEASSPGSPPWTNQGTNGKVAAVAGAMLDGISDVRSEKWQNTMQDVVRAVISVHFCCPTPFDTEGSYVSEATGFVVDAEQGIIMTNRHVVGPGPFTGFAIFDNHEEVPVWAVYRDPVHDFGFLRFDPKAVRHMKLHHLELLPELAQVGTEIRVVGNDAGEKLSILAGFISRMDRNAPEYGDLTYNDFNTEYIQAAASASGGSSGSPVVDVNGKVLALQAGGSTTASTDFFLPLYRGKRALKCLQNNQPITRGTIQVQWMLKPYDECIRLGLTEEEEVLARENHPGCTGLLVAETILDGGPAENSIEEGDILIEVNGKPTALFRDVDDVLDSSVGENIEFTVLRDGQRIKNTFVVQNLHDITPSRYAMVAGAVIHDLSYQLARLYAVPVRGVFVAETGQVFRPDRDRTGWLLEEIDNHPVSSLDEFLKVAQKIPDRKRVSARFRHLTDLHTIKSSIVCMDRHWHKDITVATRNDETGVWDMKTVGEALPAEHITRLPAKFAKISDDERTERISRSFVKVETRIPLSIEGYTASECTEYGLVIDAEKGYVMVSRFCLPHYMCDVSVIVAESVILPAWVVFLHPQQNYAIVQFDRSQVDAPLESAVLSDEPLKQGTRLHFVGHNFNMRVFTTETKVTDISVLYIPIGTDLAPRYRATNIESIGFDAPMISDCISGVLTDENGTVRAWWSSFMGDVSSNGRDRQFRLALDTSSISGVVAKLEETGTINPRFLDLECNALHLVGARIRGVPDKWLKKVQEKQPERPQLLQALRVASSLAGKVFEGDILLSIDGELLTSAVQLLNLDKPSVSLTLIRSGKEKHISVETTEAESVVTRTIVSWCGLIVHAPHHAVVQQIKQPPSLVYVDHVASGSPGNQYGVSATHFITHVGGKPVQTVEEFYDVVSAVADDTYVKLRIVTFDGIPCACSIRTNYHYFKTWRRDLVDGTWQREGGDPIE</sequence>
<dbReference type="RefSeq" id="XP_024663509.1">
    <property type="nucleotide sequence ID" value="XM_024807741.1"/>
</dbReference>
<dbReference type="Pfam" id="PF12812">
    <property type="entry name" value="PDZ_1"/>
    <property type="match status" value="2"/>
</dbReference>
<keyword evidence="4" id="KW-0053">Apoptosis</keyword>
<dbReference type="Proteomes" id="UP000238350">
    <property type="component" value="Unassembled WGS sequence"/>
</dbReference>
<gene>
    <name evidence="9" type="ORF">B9G98_01183</name>
</gene>
<evidence type="ECO:0000256" key="4">
    <source>
        <dbReference type="ARBA" id="ARBA00022703"/>
    </source>
</evidence>
<keyword evidence="5" id="KW-0677">Repeat</keyword>
<dbReference type="GO" id="GO:0006508">
    <property type="term" value="P:proteolysis"/>
    <property type="evidence" value="ECO:0007669"/>
    <property type="project" value="InterPro"/>
</dbReference>
<dbReference type="Pfam" id="PF13365">
    <property type="entry name" value="Trypsin_2"/>
    <property type="match status" value="1"/>
</dbReference>
<dbReference type="GO" id="GO:0004252">
    <property type="term" value="F:serine-type endopeptidase activity"/>
    <property type="evidence" value="ECO:0007669"/>
    <property type="project" value="InterPro"/>
</dbReference>
<keyword evidence="6" id="KW-0645">Protease</keyword>
<dbReference type="PRINTS" id="PR00834">
    <property type="entry name" value="PROTEASES2C"/>
</dbReference>